<dbReference type="Pfam" id="PF06114">
    <property type="entry name" value="Peptidase_M78"/>
    <property type="match status" value="1"/>
</dbReference>
<sequence>MNFTNQDDIDAYLDRILQANTPSLQELFNQKLKELKIAKTTAYNLMGVHTTTMKGVLTGSQKQVDVRNLVKLANFLQLPLEQVAGLYIKSIEKNFPVNTITAKEVNFIKQNFDLAVLKKAGLIETISDFDHIKNRILARLGLRSIFEYKRPSIDVAFSSGAYKAESNLTRAFWISSALATLSEINNPNAYDREALVKLFPRISWYSTNIQNGLLEVSKLLFKLGVTVIYQPPLQALRINGATFNHNSKPAIVLSNHRGFYATLWIAFIHELYHVLFDWSEIKENKYHLTDDDNEQLSVQEREQEADAFAREYLLPNKKYELIRRYLNDYEYIKEFGLANHVEPSIIYVFSALDNQSTNRNAWARVNKFSPKLDQCKKPINWHWDDARTVEEAIPQYINEYSS</sequence>
<proteinExistence type="predicted"/>
<organism evidence="2 3">
    <name type="scientific">Fibrisoma montanum</name>
    <dbReference type="NCBI Taxonomy" id="2305895"/>
    <lineage>
        <taxon>Bacteria</taxon>
        <taxon>Pseudomonadati</taxon>
        <taxon>Bacteroidota</taxon>
        <taxon>Cytophagia</taxon>
        <taxon>Cytophagales</taxon>
        <taxon>Spirosomataceae</taxon>
        <taxon>Fibrisoma</taxon>
    </lineage>
</organism>
<dbReference type="Proteomes" id="UP000283523">
    <property type="component" value="Unassembled WGS sequence"/>
</dbReference>
<keyword evidence="3" id="KW-1185">Reference proteome</keyword>
<evidence type="ECO:0000259" key="1">
    <source>
        <dbReference type="Pfam" id="PF06114"/>
    </source>
</evidence>
<comment type="caution">
    <text evidence="2">The sequence shown here is derived from an EMBL/GenBank/DDBJ whole genome shotgun (WGS) entry which is preliminary data.</text>
</comment>
<evidence type="ECO:0000313" key="3">
    <source>
        <dbReference type="Proteomes" id="UP000283523"/>
    </source>
</evidence>
<reference evidence="2 3" key="1">
    <citation type="submission" date="2018-08" db="EMBL/GenBank/DDBJ databases">
        <title>Fibrisoma montanum sp. nov., isolated from Danxia mountain soil.</title>
        <authorList>
            <person name="Huang Y."/>
        </authorList>
    </citation>
    <scope>NUCLEOTIDE SEQUENCE [LARGE SCALE GENOMIC DNA]</scope>
    <source>
        <strain evidence="2 3">HYT19</strain>
    </source>
</reference>
<gene>
    <name evidence="2" type="ORF">DYU11_25205</name>
</gene>
<dbReference type="RefSeq" id="WP_119670506.1">
    <property type="nucleotide sequence ID" value="NZ_QXED01000008.1"/>
</dbReference>
<dbReference type="EMBL" id="QXED01000008">
    <property type="protein sequence ID" value="RIV19402.1"/>
    <property type="molecule type" value="Genomic_DNA"/>
</dbReference>
<dbReference type="InterPro" id="IPR010359">
    <property type="entry name" value="IrrE_HExxH"/>
</dbReference>
<dbReference type="AlphaFoldDB" id="A0A418M1B7"/>
<protein>
    <submittedName>
        <fullName evidence="2">ImmA/IrrE family metallo-endopeptidase</fullName>
    </submittedName>
</protein>
<accession>A0A418M1B7</accession>
<feature type="domain" description="IrrE N-terminal-like" evidence="1">
    <location>
        <begin position="239"/>
        <end position="333"/>
    </location>
</feature>
<evidence type="ECO:0000313" key="2">
    <source>
        <dbReference type="EMBL" id="RIV19402.1"/>
    </source>
</evidence>
<dbReference type="OrthoDB" id="9796786at2"/>
<name>A0A418M1B7_9BACT</name>